<evidence type="ECO:0000313" key="3">
    <source>
        <dbReference type="Proteomes" id="UP001165090"/>
    </source>
</evidence>
<comment type="caution">
    <text evidence="2">The sequence shown here is derived from an EMBL/GenBank/DDBJ whole genome shotgun (WGS) entry which is preliminary data.</text>
</comment>
<proteinExistence type="predicted"/>
<feature type="region of interest" description="Disordered" evidence="1">
    <location>
        <begin position="294"/>
        <end position="326"/>
    </location>
</feature>
<dbReference type="EMBL" id="BSDZ01000086">
    <property type="protein sequence ID" value="GLI69619.1"/>
    <property type="molecule type" value="Genomic_DNA"/>
</dbReference>
<feature type="compositionally biased region" description="Low complexity" evidence="1">
    <location>
        <begin position="294"/>
        <end position="324"/>
    </location>
</feature>
<keyword evidence="3" id="KW-1185">Reference proteome</keyword>
<feature type="region of interest" description="Disordered" evidence="1">
    <location>
        <begin position="159"/>
        <end position="208"/>
    </location>
</feature>
<sequence>MAAKQRDMSDSMHYESRRIREALTVSNARLKSARSGRVPADLQPQLGAIMLQEWEGLSGTGHLDQDNTLASSNTLYQQMRAALIAFEGEVGYAAPARERAFFAALRTQLMEAGTLRDAEQRDMQITATFKWFSRHKPQGPEADPITAAVLASSLSVEANAAPTQPEMRMSSPGTPVHAATQPQQQPRLPSPRSPSPAGTGNGGGSSAAMPGSYTKHYFFDVYSRAPVGGGTNGSDGTPTVPSSSGAGPGLRPTSARGPSPGGRSAGRAEEPPSLSINHPLAMYPSVSAASAARGGTAATPSSTADKASPAGPAGPSASASTGGTVQPRARFASTEMYAPAKLVRPQEFDELDHRAAQVAAAAAAAGVSGAAAAEAVGSGGGAGRGAAPMHPKPWVSGPHKPTLGGSTAVLGGGGGGGVTALRHTSKPGPEEEEEVQLLRSKWSELESKTSKSVADVQAKVAEWTLQRSRLEEEIVRRQEAGRIAPLNGSLGQGGHAPPWQLNGFRRAEYEEGPLGPGSLSPYANANAD</sequence>
<feature type="compositionally biased region" description="Polar residues" evidence="1">
    <location>
        <begin position="234"/>
        <end position="245"/>
    </location>
</feature>
<gene>
    <name evidence="2" type="ORF">VaNZ11_014286</name>
</gene>
<feature type="non-terminal residue" evidence="2">
    <location>
        <position position="528"/>
    </location>
</feature>
<feature type="region of interest" description="Disordered" evidence="1">
    <location>
        <begin position="485"/>
        <end position="528"/>
    </location>
</feature>
<reference evidence="2 3" key="1">
    <citation type="journal article" date="2023" name="IScience">
        <title>Expanded male sex-determining region conserved during the evolution of homothallism in the green alga Volvox.</title>
        <authorList>
            <person name="Yamamoto K."/>
            <person name="Matsuzaki R."/>
            <person name="Mahakham W."/>
            <person name="Heman W."/>
            <person name="Sekimoto H."/>
            <person name="Kawachi M."/>
            <person name="Minakuchi Y."/>
            <person name="Toyoda A."/>
            <person name="Nozaki H."/>
        </authorList>
    </citation>
    <scope>NUCLEOTIDE SEQUENCE [LARGE SCALE GENOMIC DNA]</scope>
    <source>
        <strain evidence="2 3">NIES-4468</strain>
    </source>
</reference>
<protein>
    <submittedName>
        <fullName evidence="2">Uncharacterized protein</fullName>
    </submittedName>
</protein>
<accession>A0ABQ5SJM5</accession>
<name>A0ABQ5SJM5_9CHLO</name>
<feature type="region of interest" description="Disordered" evidence="1">
    <location>
        <begin position="229"/>
        <end position="279"/>
    </location>
</feature>
<dbReference type="Proteomes" id="UP001165090">
    <property type="component" value="Unassembled WGS sequence"/>
</dbReference>
<evidence type="ECO:0000313" key="2">
    <source>
        <dbReference type="EMBL" id="GLI69619.1"/>
    </source>
</evidence>
<organism evidence="2 3">
    <name type="scientific">Volvox africanus</name>
    <dbReference type="NCBI Taxonomy" id="51714"/>
    <lineage>
        <taxon>Eukaryota</taxon>
        <taxon>Viridiplantae</taxon>
        <taxon>Chlorophyta</taxon>
        <taxon>core chlorophytes</taxon>
        <taxon>Chlorophyceae</taxon>
        <taxon>CS clade</taxon>
        <taxon>Chlamydomonadales</taxon>
        <taxon>Volvocaceae</taxon>
        <taxon>Volvox</taxon>
    </lineage>
</organism>
<evidence type="ECO:0000256" key="1">
    <source>
        <dbReference type="SAM" id="MobiDB-lite"/>
    </source>
</evidence>